<name>A0A511XD68_9PROT</name>
<gene>
    <name evidence="1" type="ORF">ANI02nite_27090</name>
</gene>
<dbReference type="AlphaFoldDB" id="A0A511XD68"/>
<sequence>MSQIASMIAAATKVRRSILLMLTVASLPDSPCGVEALLDGDGVMRIWGVPTGEANESSILLAPAASTMAEPGGYRNVCATPQF</sequence>
<dbReference type="EMBL" id="BJYF01000021">
    <property type="protein sequence ID" value="GEN60825.1"/>
    <property type="molecule type" value="Genomic_DNA"/>
</dbReference>
<evidence type="ECO:0000313" key="1">
    <source>
        <dbReference type="EMBL" id="GEN60825.1"/>
    </source>
</evidence>
<comment type="caution">
    <text evidence="1">The sequence shown here is derived from an EMBL/GenBank/DDBJ whole genome shotgun (WGS) entry which is preliminary data.</text>
</comment>
<protein>
    <submittedName>
        <fullName evidence="1">Uncharacterized protein</fullName>
    </submittedName>
</protein>
<dbReference type="Proteomes" id="UP000321635">
    <property type="component" value="Unassembled WGS sequence"/>
</dbReference>
<evidence type="ECO:0000313" key="2">
    <source>
        <dbReference type="Proteomes" id="UP000321635"/>
    </source>
</evidence>
<accession>A0A511XD68</accession>
<keyword evidence="2" id="KW-1185">Reference proteome</keyword>
<reference evidence="1 2" key="1">
    <citation type="submission" date="2019-07" db="EMBL/GenBank/DDBJ databases">
        <title>Whole genome shotgun sequence of Acetobacter nitrogenifigens NBRC 105050.</title>
        <authorList>
            <person name="Hosoyama A."/>
            <person name="Uohara A."/>
            <person name="Ohji S."/>
            <person name="Ichikawa N."/>
        </authorList>
    </citation>
    <scope>NUCLEOTIDE SEQUENCE [LARGE SCALE GENOMIC DNA]</scope>
    <source>
        <strain evidence="1 2">NBRC 105050</strain>
    </source>
</reference>
<proteinExistence type="predicted"/>
<organism evidence="1 2">
    <name type="scientific">Acetobacter nitrogenifigens DSM 23921 = NBRC 105050</name>
    <dbReference type="NCBI Taxonomy" id="1120919"/>
    <lineage>
        <taxon>Bacteria</taxon>
        <taxon>Pseudomonadati</taxon>
        <taxon>Pseudomonadota</taxon>
        <taxon>Alphaproteobacteria</taxon>
        <taxon>Acetobacterales</taxon>
        <taxon>Acetobacteraceae</taxon>
        <taxon>Acetobacter</taxon>
    </lineage>
</organism>